<dbReference type="HOGENOM" id="CLU_3017470_0_0_1"/>
<reference evidence="1" key="2">
    <citation type="submission" date="2013-04" db="UniProtKB">
        <authorList>
            <consortium name="EnsemblPlants"/>
        </authorList>
    </citation>
    <scope>IDENTIFICATION</scope>
</reference>
<dbReference type="EnsemblPlants" id="OB03G25470.1">
    <property type="protein sequence ID" value="OB03G25470.1"/>
    <property type="gene ID" value="OB03G25470"/>
</dbReference>
<organism evidence="1">
    <name type="scientific">Oryza brachyantha</name>
    <name type="common">malo sina</name>
    <dbReference type="NCBI Taxonomy" id="4533"/>
    <lineage>
        <taxon>Eukaryota</taxon>
        <taxon>Viridiplantae</taxon>
        <taxon>Streptophyta</taxon>
        <taxon>Embryophyta</taxon>
        <taxon>Tracheophyta</taxon>
        <taxon>Spermatophyta</taxon>
        <taxon>Magnoliopsida</taxon>
        <taxon>Liliopsida</taxon>
        <taxon>Poales</taxon>
        <taxon>Poaceae</taxon>
        <taxon>BOP clade</taxon>
        <taxon>Oryzoideae</taxon>
        <taxon>Oryzeae</taxon>
        <taxon>Oryzinae</taxon>
        <taxon>Oryza</taxon>
    </lineage>
</organism>
<sequence>MHFNQLEIYNSSATICNHGYVMSLNKKTFETQNCLTGLVQDDCLFIKKSNNMTPEL</sequence>
<protein>
    <submittedName>
        <fullName evidence="1">Uncharacterized protein</fullName>
    </submittedName>
</protein>
<dbReference type="Proteomes" id="UP000006038">
    <property type="component" value="Chromosome 3"/>
</dbReference>
<dbReference type="Gramene" id="OB03G25470.1">
    <property type="protein sequence ID" value="OB03G25470.1"/>
    <property type="gene ID" value="OB03G25470"/>
</dbReference>
<keyword evidence="2" id="KW-1185">Reference proteome</keyword>
<proteinExistence type="predicted"/>
<name>J3LNC1_ORYBR</name>
<evidence type="ECO:0000313" key="1">
    <source>
        <dbReference type="EnsemblPlants" id="OB03G25470.1"/>
    </source>
</evidence>
<evidence type="ECO:0000313" key="2">
    <source>
        <dbReference type="Proteomes" id="UP000006038"/>
    </source>
</evidence>
<accession>J3LNC1</accession>
<dbReference type="AlphaFoldDB" id="J3LNC1"/>
<reference evidence="1" key="1">
    <citation type="journal article" date="2013" name="Nat. Commun.">
        <title>Whole-genome sequencing of Oryza brachyantha reveals mechanisms underlying Oryza genome evolution.</title>
        <authorList>
            <person name="Chen J."/>
            <person name="Huang Q."/>
            <person name="Gao D."/>
            <person name="Wang J."/>
            <person name="Lang Y."/>
            <person name="Liu T."/>
            <person name="Li B."/>
            <person name="Bai Z."/>
            <person name="Luis Goicoechea J."/>
            <person name="Liang C."/>
            <person name="Chen C."/>
            <person name="Zhang W."/>
            <person name="Sun S."/>
            <person name="Liao Y."/>
            <person name="Zhang X."/>
            <person name="Yang L."/>
            <person name="Song C."/>
            <person name="Wang M."/>
            <person name="Shi J."/>
            <person name="Liu G."/>
            <person name="Liu J."/>
            <person name="Zhou H."/>
            <person name="Zhou W."/>
            <person name="Yu Q."/>
            <person name="An N."/>
            <person name="Chen Y."/>
            <person name="Cai Q."/>
            <person name="Wang B."/>
            <person name="Liu B."/>
            <person name="Min J."/>
            <person name="Huang Y."/>
            <person name="Wu H."/>
            <person name="Li Z."/>
            <person name="Zhang Y."/>
            <person name="Yin Y."/>
            <person name="Song W."/>
            <person name="Jiang J."/>
            <person name="Jackson S.A."/>
            <person name="Wing R.A."/>
            <person name="Wang J."/>
            <person name="Chen M."/>
        </authorList>
    </citation>
    <scope>NUCLEOTIDE SEQUENCE [LARGE SCALE GENOMIC DNA]</scope>
    <source>
        <strain evidence="1">cv. IRGC 101232</strain>
    </source>
</reference>